<proteinExistence type="predicted"/>
<evidence type="ECO:0000313" key="1">
    <source>
        <dbReference type="EMBL" id="AFA74242.1"/>
    </source>
</evidence>
<dbReference type="HOGENOM" id="CLU_1160081_0_0_11"/>
<keyword evidence="2" id="KW-1185">Reference proteome</keyword>
<dbReference type="AlphaFoldDB" id="H6MXC4"/>
<gene>
    <name evidence="1" type="ordered locus">GPOL_c32280</name>
</gene>
<sequence length="222" mass="23645">MSANGYGYQAREFYDRPREFSQADKRERRRRHLTVVLDGGFDLAVEVAEITGPLAEAVAGSPTPHAHRLAVSAVNDAVAEVVFVAVALLAEADAARRTAHIADLSDRRRAMTMLTDRAQRPTAPVVTLDDLTSGEWSAALTEYASQVSDDLAALLGRAVRPGHRRGLDTASERLVDVLRGLDSAAAAVQRGVERAHAAASATASTAPTSDPDAELRRLGVAL</sequence>
<protein>
    <submittedName>
        <fullName evidence="1">Uncharacterized protein</fullName>
    </submittedName>
</protein>
<organism evidence="1 2">
    <name type="scientific">Gordonia polyisoprenivorans (strain DSM 44266 / VH2)</name>
    <dbReference type="NCBI Taxonomy" id="1112204"/>
    <lineage>
        <taxon>Bacteria</taxon>
        <taxon>Bacillati</taxon>
        <taxon>Actinomycetota</taxon>
        <taxon>Actinomycetes</taxon>
        <taxon>Mycobacteriales</taxon>
        <taxon>Gordoniaceae</taxon>
        <taxon>Gordonia</taxon>
    </lineage>
</organism>
<dbReference type="RefSeq" id="WP_014360702.1">
    <property type="nucleotide sequence ID" value="NC_016906.1"/>
</dbReference>
<dbReference type="GeneID" id="90160255"/>
<dbReference type="Proteomes" id="UP000009154">
    <property type="component" value="Chromosome"/>
</dbReference>
<reference evidence="1 2" key="1">
    <citation type="journal article" date="2012" name="Appl. Environ. Microbiol.">
        <title>Involvement of two latex-clearing proteins during rubber degradation and insights into the subsequent degradation pathway revealed by the genome sequence of Gordonia polyisoprenivorans strain VH2.</title>
        <authorList>
            <person name="Hiessl S."/>
            <person name="Schuldes J."/>
            <person name="Thurmer A."/>
            <person name="Halbsguth T."/>
            <person name="Broker D."/>
            <person name="Angelov A."/>
            <person name="Liebl W."/>
            <person name="Daniel R."/>
            <person name="Steinbuchel A."/>
        </authorList>
    </citation>
    <scope>NUCLEOTIDE SEQUENCE [LARGE SCALE GENOMIC DNA]</scope>
    <source>
        <strain evidence="2">DSM 44266 / VH2</strain>
    </source>
</reference>
<name>H6MXC4_GORPV</name>
<evidence type="ECO:0000313" key="2">
    <source>
        <dbReference type="Proteomes" id="UP000009154"/>
    </source>
</evidence>
<dbReference type="KEGG" id="gpo:GPOL_c32280"/>
<dbReference type="STRING" id="1112204.GPOL_c32280"/>
<accession>H6MXC4</accession>
<dbReference type="EMBL" id="CP003119">
    <property type="protein sequence ID" value="AFA74242.1"/>
    <property type="molecule type" value="Genomic_DNA"/>
</dbReference>
<dbReference type="eggNOG" id="ENOG50320BT">
    <property type="taxonomic scope" value="Bacteria"/>
</dbReference>